<keyword evidence="4" id="KW-1185">Reference proteome</keyword>
<feature type="domain" description="SMP-30/Gluconolactonase/LRE-like region" evidence="2">
    <location>
        <begin position="55"/>
        <end position="209"/>
    </location>
</feature>
<dbReference type="STRING" id="1182543.W9WI41"/>
<comment type="caution">
    <text evidence="3">The sequence shown here is derived from an EMBL/GenBank/DDBJ whole genome shotgun (WGS) entry which is preliminary data.</text>
</comment>
<dbReference type="HOGENOM" id="CLU_036110_0_0_1"/>
<dbReference type="Proteomes" id="UP000019471">
    <property type="component" value="Unassembled WGS sequence"/>
</dbReference>
<evidence type="ECO:0000256" key="1">
    <source>
        <dbReference type="SAM" id="MobiDB-lite"/>
    </source>
</evidence>
<feature type="region of interest" description="Disordered" evidence="1">
    <location>
        <begin position="1"/>
        <end position="29"/>
    </location>
</feature>
<dbReference type="InterPro" id="IPR052988">
    <property type="entry name" value="Oryzine_lactonohydrolase"/>
</dbReference>
<gene>
    <name evidence="3" type="ORF">A1O5_09596</name>
</gene>
<evidence type="ECO:0000313" key="4">
    <source>
        <dbReference type="Proteomes" id="UP000019471"/>
    </source>
</evidence>
<name>W9WI41_9EURO</name>
<sequence length="256" mass="28191">MHIEQEPFLKDAREATRRSTCTYSSPESGCRVDNLGREPRLVPDAAGHYFGVHFNSPNDVVWAHRPNADALFFTDNSFGNVLHNVTGPTQLPSTVWRFDPQAQSLQAVISRAEIPDPNDLATNPNSTKLYVTDTPISELQGRGLGNATGSPAVYAYDLDETLTPVNKRLFALAREGVPDGIKVDRYGRVWTAEGEGVVVRNPQGKVLGLFNVHKRVEDDPLHIANFGFADDRLIVLAATQIWSIRLGQTLGWTVSA</sequence>
<dbReference type="eggNOG" id="ENOG502S0TK">
    <property type="taxonomic scope" value="Eukaryota"/>
</dbReference>
<dbReference type="InterPro" id="IPR011042">
    <property type="entry name" value="6-blade_b-propeller_TolB-like"/>
</dbReference>
<feature type="compositionally biased region" description="Polar residues" evidence="1">
    <location>
        <begin position="18"/>
        <end position="27"/>
    </location>
</feature>
<proteinExistence type="predicted"/>
<dbReference type="EMBL" id="AMGX01000016">
    <property type="protein sequence ID" value="EXJ67583.1"/>
    <property type="molecule type" value="Genomic_DNA"/>
</dbReference>
<dbReference type="SUPFAM" id="SSF63829">
    <property type="entry name" value="Calcium-dependent phosphotriesterase"/>
    <property type="match status" value="1"/>
</dbReference>
<feature type="compositionally biased region" description="Basic and acidic residues" evidence="1">
    <location>
        <begin position="1"/>
        <end position="17"/>
    </location>
</feature>
<organism evidence="3 4">
    <name type="scientific">Cladophialophora psammophila CBS 110553</name>
    <dbReference type="NCBI Taxonomy" id="1182543"/>
    <lineage>
        <taxon>Eukaryota</taxon>
        <taxon>Fungi</taxon>
        <taxon>Dikarya</taxon>
        <taxon>Ascomycota</taxon>
        <taxon>Pezizomycotina</taxon>
        <taxon>Eurotiomycetes</taxon>
        <taxon>Chaetothyriomycetidae</taxon>
        <taxon>Chaetothyriales</taxon>
        <taxon>Herpotrichiellaceae</taxon>
        <taxon>Cladophialophora</taxon>
    </lineage>
</organism>
<dbReference type="Gene3D" id="2.120.10.30">
    <property type="entry name" value="TolB, C-terminal domain"/>
    <property type="match status" value="1"/>
</dbReference>
<protein>
    <recommendedName>
        <fullName evidence="2">SMP-30/Gluconolactonase/LRE-like region domain-containing protein</fullName>
    </recommendedName>
</protein>
<dbReference type="OrthoDB" id="423498at2759"/>
<dbReference type="InterPro" id="IPR013658">
    <property type="entry name" value="SGL"/>
</dbReference>
<dbReference type="Pfam" id="PF08450">
    <property type="entry name" value="SGL"/>
    <property type="match status" value="1"/>
</dbReference>
<dbReference type="AlphaFoldDB" id="W9WI41"/>
<evidence type="ECO:0000313" key="3">
    <source>
        <dbReference type="EMBL" id="EXJ67583.1"/>
    </source>
</evidence>
<evidence type="ECO:0000259" key="2">
    <source>
        <dbReference type="Pfam" id="PF08450"/>
    </source>
</evidence>
<dbReference type="PANTHER" id="PTHR47064:SF2">
    <property type="entry name" value="SMP-30_GLUCONOLACTONASE_LRE-LIKE REGION DOMAIN-CONTAINING PROTEIN-RELATED"/>
    <property type="match status" value="1"/>
</dbReference>
<reference evidence="3 4" key="1">
    <citation type="submission" date="2013-03" db="EMBL/GenBank/DDBJ databases">
        <title>The Genome Sequence of Cladophialophora psammophila CBS 110553.</title>
        <authorList>
            <consortium name="The Broad Institute Genomics Platform"/>
            <person name="Cuomo C."/>
            <person name="de Hoog S."/>
            <person name="Gorbushina A."/>
            <person name="Walker B."/>
            <person name="Young S.K."/>
            <person name="Zeng Q."/>
            <person name="Gargeya S."/>
            <person name="Fitzgerald M."/>
            <person name="Haas B."/>
            <person name="Abouelleil A."/>
            <person name="Allen A.W."/>
            <person name="Alvarado L."/>
            <person name="Arachchi H.M."/>
            <person name="Berlin A.M."/>
            <person name="Chapman S.B."/>
            <person name="Gainer-Dewar J."/>
            <person name="Goldberg J."/>
            <person name="Griggs A."/>
            <person name="Gujja S."/>
            <person name="Hansen M."/>
            <person name="Howarth C."/>
            <person name="Imamovic A."/>
            <person name="Ireland A."/>
            <person name="Larimer J."/>
            <person name="McCowan C."/>
            <person name="Murphy C."/>
            <person name="Pearson M."/>
            <person name="Poon T.W."/>
            <person name="Priest M."/>
            <person name="Roberts A."/>
            <person name="Saif S."/>
            <person name="Shea T."/>
            <person name="Sisk P."/>
            <person name="Sykes S."/>
            <person name="Wortman J."/>
            <person name="Nusbaum C."/>
            <person name="Birren B."/>
        </authorList>
    </citation>
    <scope>NUCLEOTIDE SEQUENCE [LARGE SCALE GENOMIC DNA]</scope>
    <source>
        <strain evidence="3 4">CBS 110553</strain>
    </source>
</reference>
<accession>W9WI41</accession>
<dbReference type="PANTHER" id="PTHR47064">
    <property type="entry name" value="PUTATIVE (AFU_ORTHOLOGUE AFUA_1G08990)-RELATED"/>
    <property type="match status" value="1"/>
</dbReference>
<dbReference type="GeneID" id="19194292"/>
<dbReference type="RefSeq" id="XP_007748365.1">
    <property type="nucleotide sequence ID" value="XM_007750175.1"/>
</dbReference>